<evidence type="ECO:0000313" key="5">
    <source>
        <dbReference type="EMBL" id="NVN38129.1"/>
    </source>
</evidence>
<evidence type="ECO:0000256" key="3">
    <source>
        <dbReference type="ARBA" id="ARBA00023163"/>
    </source>
</evidence>
<dbReference type="GO" id="GO:0003677">
    <property type="term" value="F:DNA binding"/>
    <property type="evidence" value="ECO:0007669"/>
    <property type="project" value="UniProtKB-KW"/>
</dbReference>
<dbReference type="PANTHER" id="PTHR33204">
    <property type="entry name" value="TRANSCRIPTIONAL REGULATOR, MARR FAMILY"/>
    <property type="match status" value="1"/>
</dbReference>
<dbReference type="SUPFAM" id="SSF46785">
    <property type="entry name" value="Winged helix' DNA-binding domain"/>
    <property type="match status" value="1"/>
</dbReference>
<gene>
    <name evidence="5" type="ORF">HUK81_14535</name>
</gene>
<dbReference type="InterPro" id="IPR002577">
    <property type="entry name" value="HTH_HxlR"/>
</dbReference>
<evidence type="ECO:0000259" key="4">
    <source>
        <dbReference type="PROSITE" id="PS51118"/>
    </source>
</evidence>
<dbReference type="PROSITE" id="PS51118">
    <property type="entry name" value="HTH_HXLR"/>
    <property type="match status" value="1"/>
</dbReference>
<dbReference type="InterPro" id="IPR011991">
    <property type="entry name" value="ArsR-like_HTH"/>
</dbReference>
<dbReference type="GO" id="GO:0006355">
    <property type="term" value="P:regulation of DNA-templated transcription"/>
    <property type="evidence" value="ECO:0007669"/>
    <property type="project" value="UniProtKB-ARBA"/>
</dbReference>
<keyword evidence="1" id="KW-0805">Transcription regulation</keyword>
<dbReference type="Proteomes" id="UP000522590">
    <property type="component" value="Unassembled WGS sequence"/>
</dbReference>
<evidence type="ECO:0000256" key="2">
    <source>
        <dbReference type="ARBA" id="ARBA00023125"/>
    </source>
</evidence>
<organism evidence="5 6">
    <name type="scientific">Komagataeibacter swingsii</name>
    <dbReference type="NCBI Taxonomy" id="215220"/>
    <lineage>
        <taxon>Bacteria</taxon>
        <taxon>Pseudomonadati</taxon>
        <taxon>Pseudomonadota</taxon>
        <taxon>Alphaproteobacteria</taxon>
        <taxon>Acetobacterales</taxon>
        <taxon>Acetobacteraceae</taxon>
        <taxon>Komagataeibacter</taxon>
    </lineage>
</organism>
<dbReference type="CDD" id="cd00090">
    <property type="entry name" value="HTH_ARSR"/>
    <property type="match status" value="1"/>
</dbReference>
<name>A0A850P5V0_9PROT</name>
<reference evidence="5 6" key="1">
    <citation type="submission" date="2020-06" db="EMBL/GenBank/DDBJ databases">
        <title>Description of novel acetic acid bacteria.</title>
        <authorList>
            <person name="Sombolestani A."/>
        </authorList>
    </citation>
    <scope>NUCLEOTIDE SEQUENCE [LARGE SCALE GENOMIC DNA]</scope>
    <source>
        <strain evidence="5 6">LMG 25</strain>
    </source>
</reference>
<keyword evidence="3" id="KW-0804">Transcription</keyword>
<dbReference type="Pfam" id="PF01638">
    <property type="entry name" value="HxlR"/>
    <property type="match status" value="1"/>
</dbReference>
<keyword evidence="2" id="KW-0238">DNA-binding</keyword>
<accession>A0A850P5V0</accession>
<feature type="domain" description="HTH hxlR-type" evidence="4">
    <location>
        <begin position="15"/>
        <end position="113"/>
    </location>
</feature>
<comment type="caution">
    <text evidence="5">The sequence shown here is derived from an EMBL/GenBank/DDBJ whole genome shotgun (WGS) entry which is preliminary data.</text>
</comment>
<dbReference type="PANTHER" id="PTHR33204:SF29">
    <property type="entry name" value="TRANSCRIPTIONAL REGULATOR"/>
    <property type="match status" value="1"/>
</dbReference>
<dbReference type="InterPro" id="IPR036390">
    <property type="entry name" value="WH_DNA-bd_sf"/>
</dbReference>
<evidence type="ECO:0000313" key="6">
    <source>
        <dbReference type="Proteomes" id="UP000522590"/>
    </source>
</evidence>
<dbReference type="AlphaFoldDB" id="A0A850P5V0"/>
<proteinExistence type="predicted"/>
<dbReference type="Gene3D" id="1.10.10.10">
    <property type="entry name" value="Winged helix-like DNA-binding domain superfamily/Winged helix DNA-binding domain"/>
    <property type="match status" value="1"/>
</dbReference>
<dbReference type="InterPro" id="IPR036388">
    <property type="entry name" value="WH-like_DNA-bd_sf"/>
</dbReference>
<sequence>MARIRHKSLDCSPGCAVEATLQLIDGKWKGVILYHLLEGTLRFNEIRRRLPNITQRMLTAQLRELEQDGFVLRTVYAEVPPKVEYSLTPRGRPLEPVIMALKKWGDENTGFRRDSESPADLDEHARDCPVSCVQAGE</sequence>
<dbReference type="EMBL" id="JABXXS010000043">
    <property type="protein sequence ID" value="NVN38129.1"/>
    <property type="molecule type" value="Genomic_DNA"/>
</dbReference>
<protein>
    <submittedName>
        <fullName evidence="5">Helix-turn-helix transcriptional regulator</fullName>
    </submittedName>
</protein>
<dbReference type="RefSeq" id="WP_176643827.1">
    <property type="nucleotide sequence ID" value="NZ_JABXXS010000043.1"/>
</dbReference>
<evidence type="ECO:0000256" key="1">
    <source>
        <dbReference type="ARBA" id="ARBA00023015"/>
    </source>
</evidence>